<protein>
    <submittedName>
        <fullName evidence="1">Uncharacterized protein</fullName>
    </submittedName>
</protein>
<name>A0A233RAA5_9GAMM</name>
<dbReference type="RefSeq" id="WP_211284271.1">
    <property type="nucleotide sequence ID" value="NZ_NBIM01000018.1"/>
</dbReference>
<feature type="non-terminal residue" evidence="1">
    <location>
        <position position="1"/>
    </location>
</feature>
<organism evidence="1 2">
    <name type="scientific">Oceanimonas doudoroffii</name>
    <dbReference type="NCBI Taxonomy" id="84158"/>
    <lineage>
        <taxon>Bacteria</taxon>
        <taxon>Pseudomonadati</taxon>
        <taxon>Pseudomonadota</taxon>
        <taxon>Gammaproteobacteria</taxon>
        <taxon>Aeromonadales</taxon>
        <taxon>Aeromonadaceae</taxon>
        <taxon>Oceanimonas</taxon>
    </lineage>
</organism>
<gene>
    <name evidence="1" type="ORF">B6S08_18125</name>
</gene>
<keyword evidence="2" id="KW-1185">Reference proteome</keyword>
<dbReference type="AlphaFoldDB" id="A0A233RAA5"/>
<sequence>PITLLTSTENKESKHYFHCNLPAVLDARHKNYLVRAETVLQYSDEKKADPPALPNRPLVVLCSLVAGQWHEDTWGAPILTVLHLQANAQHDKPFLRVKQQIHDSLWIRLVNLDLTDAVDLPTDLCVRLCITEGEQHSRL</sequence>
<proteinExistence type="predicted"/>
<accession>A0A233RAA5</accession>
<comment type="caution">
    <text evidence="1">The sequence shown here is derived from an EMBL/GenBank/DDBJ whole genome shotgun (WGS) entry which is preliminary data.</text>
</comment>
<dbReference type="Proteomes" id="UP000242757">
    <property type="component" value="Unassembled WGS sequence"/>
</dbReference>
<evidence type="ECO:0000313" key="1">
    <source>
        <dbReference type="EMBL" id="OXY80317.1"/>
    </source>
</evidence>
<dbReference type="EMBL" id="NBIM01000018">
    <property type="protein sequence ID" value="OXY80317.1"/>
    <property type="molecule type" value="Genomic_DNA"/>
</dbReference>
<evidence type="ECO:0000313" key="2">
    <source>
        <dbReference type="Proteomes" id="UP000242757"/>
    </source>
</evidence>
<reference evidence="1 2" key="1">
    <citation type="submission" date="2017-08" db="EMBL/GenBank/DDBJ databases">
        <title>A Genome Sequence of Oceanimonas doudoroffii ATCC 27123T.</title>
        <authorList>
            <person name="Brennan M.A."/>
            <person name="Maclea K.S."/>
            <person name="Mcclelland W.D."/>
            <person name="Trachtenberg A.M."/>
        </authorList>
    </citation>
    <scope>NUCLEOTIDE SEQUENCE [LARGE SCALE GENOMIC DNA]</scope>
    <source>
        <strain evidence="1 2">ATCC 27123</strain>
    </source>
</reference>